<protein>
    <submittedName>
        <fullName evidence="4">[ribosomal protein S18]-alanine N-acetyltransferase</fullName>
    </submittedName>
</protein>
<dbReference type="InterPro" id="IPR006464">
    <property type="entry name" value="AcTrfase_RimI/Ard1"/>
</dbReference>
<name>A0A6V8PMW6_9ACTN</name>
<gene>
    <name evidence="4" type="ORF">HKBW3S42_01944</name>
</gene>
<dbReference type="NCBIfam" id="TIGR01575">
    <property type="entry name" value="rimI"/>
    <property type="match status" value="1"/>
</dbReference>
<evidence type="ECO:0000256" key="1">
    <source>
        <dbReference type="ARBA" id="ARBA00022679"/>
    </source>
</evidence>
<keyword evidence="1 4" id="KW-0808">Transferase</keyword>
<organism evidence="4 5">
    <name type="scientific">Candidatus Hakubella thermalkaliphila</name>
    <dbReference type="NCBI Taxonomy" id="2754717"/>
    <lineage>
        <taxon>Bacteria</taxon>
        <taxon>Bacillati</taxon>
        <taxon>Actinomycetota</taxon>
        <taxon>Actinomycetota incertae sedis</taxon>
        <taxon>Candidatus Hakubellales</taxon>
        <taxon>Candidatus Hakubellaceae</taxon>
        <taxon>Candidatus Hakubella</taxon>
    </lineage>
</organism>
<dbReference type="GO" id="GO:0005840">
    <property type="term" value="C:ribosome"/>
    <property type="evidence" value="ECO:0007669"/>
    <property type="project" value="UniProtKB-KW"/>
</dbReference>
<dbReference type="InterPro" id="IPR000182">
    <property type="entry name" value="GNAT_dom"/>
</dbReference>
<dbReference type="Proteomes" id="UP000568877">
    <property type="component" value="Unassembled WGS sequence"/>
</dbReference>
<evidence type="ECO:0000259" key="3">
    <source>
        <dbReference type="PROSITE" id="PS51186"/>
    </source>
</evidence>
<reference evidence="4 5" key="1">
    <citation type="journal article" date="2020" name="Front. Microbiol.">
        <title>Single-cell genomics of novel Actinobacteria with the Wood-Ljungdahl pathway discovered in a serpentinizing system.</title>
        <authorList>
            <person name="Merino N."/>
            <person name="Kawai M."/>
            <person name="Boyd E.S."/>
            <person name="Colman D.R."/>
            <person name="McGlynn S.E."/>
            <person name="Nealson K.H."/>
            <person name="Kurokawa K."/>
            <person name="Hongoh Y."/>
        </authorList>
    </citation>
    <scope>NUCLEOTIDE SEQUENCE [LARGE SCALE GENOMIC DNA]</scope>
    <source>
        <strain evidence="4 5">S42</strain>
    </source>
</reference>
<dbReference type="InterPro" id="IPR051556">
    <property type="entry name" value="N-term/lysine_N-AcTrnsfr"/>
</dbReference>
<accession>A0A6V8PMW6</accession>
<dbReference type="Gene3D" id="3.40.630.30">
    <property type="match status" value="1"/>
</dbReference>
<feature type="domain" description="N-acetyltransferase" evidence="3">
    <location>
        <begin position="21"/>
        <end position="187"/>
    </location>
</feature>
<evidence type="ECO:0000313" key="5">
    <source>
        <dbReference type="Proteomes" id="UP000568877"/>
    </source>
</evidence>
<dbReference type="PANTHER" id="PTHR42919:SF8">
    <property type="entry name" value="N-ALPHA-ACETYLTRANSFERASE 50"/>
    <property type="match status" value="1"/>
</dbReference>
<evidence type="ECO:0000313" key="4">
    <source>
        <dbReference type="EMBL" id="GFP33607.1"/>
    </source>
</evidence>
<dbReference type="GO" id="GO:0008080">
    <property type="term" value="F:N-acetyltransferase activity"/>
    <property type="evidence" value="ECO:0007669"/>
    <property type="project" value="InterPro"/>
</dbReference>
<comment type="caution">
    <text evidence="4">The sequence shown here is derived from an EMBL/GenBank/DDBJ whole genome shotgun (WGS) entry which is preliminary data.</text>
</comment>
<proteinExistence type="predicted"/>
<keyword evidence="2" id="KW-0012">Acyltransferase</keyword>
<dbReference type="InterPro" id="IPR016181">
    <property type="entry name" value="Acyl_CoA_acyltransferase"/>
</dbReference>
<dbReference type="AlphaFoldDB" id="A0A6V8PMW6"/>
<dbReference type="Pfam" id="PF00583">
    <property type="entry name" value="Acetyltransf_1"/>
    <property type="match status" value="1"/>
</dbReference>
<dbReference type="PROSITE" id="PS51186">
    <property type="entry name" value="GNAT"/>
    <property type="match status" value="1"/>
</dbReference>
<feature type="non-terminal residue" evidence="4">
    <location>
        <position position="1"/>
    </location>
</feature>
<evidence type="ECO:0000256" key="2">
    <source>
        <dbReference type="ARBA" id="ARBA00023315"/>
    </source>
</evidence>
<dbReference type="CDD" id="cd04301">
    <property type="entry name" value="NAT_SF"/>
    <property type="match status" value="1"/>
</dbReference>
<sequence length="190" mass="21890">PGTSSSLCASTGKLVRDMDEVTILPMQDGDLDQVTQIEKEIFPTPWTRRQFQFEIRNHYCHYFVAKIGDVVIGYTGLVVVGSEGYITNLAVKEEHRRKGLGTRMILTILRKALEAGVDIISLEVRKSNLIAQELYRQFEFHQGGVRRRYYVDNREDALVMSTGYITAGKLREIIEKNEKYLMERNLERQS</sequence>
<dbReference type="PANTHER" id="PTHR42919">
    <property type="entry name" value="N-ALPHA-ACETYLTRANSFERASE"/>
    <property type="match status" value="1"/>
</dbReference>
<keyword evidence="4" id="KW-0687">Ribonucleoprotein</keyword>
<dbReference type="EMBL" id="BLSA01000593">
    <property type="protein sequence ID" value="GFP33607.1"/>
    <property type="molecule type" value="Genomic_DNA"/>
</dbReference>
<dbReference type="SUPFAM" id="SSF55729">
    <property type="entry name" value="Acyl-CoA N-acyltransferases (Nat)"/>
    <property type="match status" value="1"/>
</dbReference>
<keyword evidence="4" id="KW-0689">Ribosomal protein</keyword>